<keyword evidence="6" id="KW-0680">Restriction system</keyword>
<dbReference type="CDD" id="cd22332">
    <property type="entry name" value="HsdR_N"/>
    <property type="match status" value="1"/>
</dbReference>
<dbReference type="InterPro" id="IPR051268">
    <property type="entry name" value="Type-I_R_enzyme_R_subunit"/>
</dbReference>
<evidence type="ECO:0000256" key="6">
    <source>
        <dbReference type="ARBA" id="ARBA00022747"/>
    </source>
</evidence>
<dbReference type="InterPro" id="IPR014001">
    <property type="entry name" value="Helicase_ATP-bd"/>
</dbReference>
<sequence>MAPNTHKFNEDSRVKIPAILHLMRLGYQYLSLKGQSWDLDTNIFPDVFKTAIGKINPGIEDAEAGRLLEDVKLLLDNEDLGKAFFERLSQRSNTKLIDFENFNNNTFHVVTELTCQNGDEEFRPDITLLINGMPLVFIEVKKPNNREGILAERDRINKRFQNPKFKRFANITQFMIFSNNMEYDDGDPEPVQGAFYASSSYHKPVFNYFREEEVLNLTALLKPVSDDDELKVLKDNNLEVIRSNPEFQTNKQPERPTNRICTSLLSRERLAFILRYALAYVSESDGLQKHIMRYPQLFATKAIEQKLSEGVKKGIIWHTQGSGKTALAFYSVRFLTDYFQKQQVIPKFYFIVDRLDLLQQAQREFTARGLTVYTVNSREDFARDIKATQVIHNHSGKPEITVVNIQKFQDDPDVVSTKDYNVAIQRVYFLDEVHRSYNPKGSFLANLSQSDSNAIKIGLTGTPLLGDDYNSRALFGDYIHKYYYNASIADGYTLRLIHEEISTQYKIELQKALEEAEVKMGDVDRKLIYAHPSFVEPMLTYIVNDFEKSRGALNDATIGGMVICDSSDQAKQMFEIFNGVYADTPILPQTSNSNSQVLEVAEPAPTSYAESAKQAQKVKNAALILHDIGSKEERKNWVEDFKAGKIDFLFVYNMLLTGFDAKRLKKLYLGRVIRKHNLLQALTRVNRTYKDFRYGYVVDFADIRKEFDATNKAYFDELQAELGDEMEHYSHLFKSQEEIKQEIEHIKDLLFRFDTDNMEEFCNQISQIQDRDTVLALKKALADARSLYNLIRLQGEYDFLDELDFAKLNVLYRETSNHLDLLNLKNDLESGEDTTNLLNRALEDVIFKFVKIGEEELVLADKLKNTLRQTREALASNFDQQDPQFISLKEELERLFKKKNLSEVTQDEMVANIGALNKIHDRVKELNRENNQLRQKYLGDAKYTRIHKRLQERQQSQSDISESERKIFEALAGVKQDADEQVLNNSQVLDNESYFERQMMPLVIGRFMKEQQIKLNADASRYINHLVVAEYLKEFNTGSQAW</sequence>
<evidence type="ECO:0000313" key="13">
    <source>
        <dbReference type="Proteomes" id="UP001241056"/>
    </source>
</evidence>
<comment type="catalytic activity">
    <reaction evidence="1">
        <text>Endonucleolytic cleavage of DNA to give random double-stranded fragments with terminal 5'-phosphates, ATP is simultaneously hydrolyzed.</text>
        <dbReference type="EC" id="3.1.21.3"/>
    </reaction>
</comment>
<evidence type="ECO:0000313" key="12">
    <source>
        <dbReference type="EMBL" id="MDM7858755.1"/>
    </source>
</evidence>
<dbReference type="Gene3D" id="3.40.50.300">
    <property type="entry name" value="P-loop containing nucleotide triphosphate hydrolases"/>
    <property type="match status" value="2"/>
</dbReference>
<dbReference type="Pfam" id="PF18766">
    <property type="entry name" value="SWI2_SNF2"/>
    <property type="match status" value="1"/>
</dbReference>
<keyword evidence="8" id="KW-0378">Hydrolase</keyword>
<keyword evidence="5" id="KW-0547">Nucleotide-binding</keyword>
<feature type="domain" description="Helicase ATP-binding" evidence="11">
    <location>
        <begin position="305"/>
        <end position="481"/>
    </location>
</feature>
<evidence type="ECO:0000256" key="9">
    <source>
        <dbReference type="ARBA" id="ARBA00022840"/>
    </source>
</evidence>
<proteinExistence type="inferred from homology"/>
<dbReference type="PROSITE" id="PS51192">
    <property type="entry name" value="HELICASE_ATP_BIND_1"/>
    <property type="match status" value="1"/>
</dbReference>
<dbReference type="GO" id="GO:0004519">
    <property type="term" value="F:endonuclease activity"/>
    <property type="evidence" value="ECO:0007669"/>
    <property type="project" value="UniProtKB-KW"/>
</dbReference>
<evidence type="ECO:0000256" key="5">
    <source>
        <dbReference type="ARBA" id="ARBA00022741"/>
    </source>
</evidence>
<keyword evidence="9" id="KW-0067">ATP-binding</keyword>
<evidence type="ECO:0000259" key="11">
    <source>
        <dbReference type="PROSITE" id="PS51192"/>
    </source>
</evidence>
<dbReference type="InterPro" id="IPR027417">
    <property type="entry name" value="P-loop_NTPase"/>
</dbReference>
<evidence type="ECO:0000256" key="1">
    <source>
        <dbReference type="ARBA" id="ARBA00000851"/>
    </source>
</evidence>
<dbReference type="Pfam" id="PF22679">
    <property type="entry name" value="T1R_D3-like"/>
    <property type="match status" value="1"/>
</dbReference>
<evidence type="ECO:0000256" key="7">
    <source>
        <dbReference type="ARBA" id="ARBA00022759"/>
    </source>
</evidence>
<name>A0ABT7SRI1_9GAMM</name>
<evidence type="ECO:0000256" key="2">
    <source>
        <dbReference type="ARBA" id="ARBA00008598"/>
    </source>
</evidence>
<evidence type="ECO:0000256" key="3">
    <source>
        <dbReference type="ARBA" id="ARBA00012654"/>
    </source>
</evidence>
<accession>A0ABT7SRI1</accession>
<keyword evidence="13" id="KW-1185">Reference proteome</keyword>
<comment type="caution">
    <text evidence="12">The sequence shown here is derived from an EMBL/GenBank/DDBJ whole genome shotgun (WGS) entry which is preliminary data.</text>
</comment>
<keyword evidence="10" id="KW-0238">DNA-binding</keyword>
<comment type="similarity">
    <text evidence="2">Belongs to the HsdR family.</text>
</comment>
<dbReference type="InterPro" id="IPR007409">
    <property type="entry name" value="Restrct_endonuc_type1_HsdR_N"/>
</dbReference>
<evidence type="ECO:0000256" key="10">
    <source>
        <dbReference type="ARBA" id="ARBA00023125"/>
    </source>
</evidence>
<dbReference type="PANTHER" id="PTHR30195">
    <property type="entry name" value="TYPE I SITE-SPECIFIC DEOXYRIBONUCLEASE PROTEIN SUBUNIT M AND R"/>
    <property type="match status" value="1"/>
</dbReference>
<keyword evidence="7 12" id="KW-0255">Endonuclease</keyword>
<dbReference type="SUPFAM" id="SSF52540">
    <property type="entry name" value="P-loop containing nucleoside triphosphate hydrolases"/>
    <property type="match status" value="2"/>
</dbReference>
<dbReference type="Pfam" id="PF04313">
    <property type="entry name" value="HSDR_N"/>
    <property type="match status" value="1"/>
</dbReference>
<reference evidence="12 13" key="1">
    <citation type="submission" date="2023-06" db="EMBL/GenBank/DDBJ databases">
        <title>Thiopseudomonas sp. CY1220 draft genome sequence.</title>
        <authorList>
            <person name="Zhao G."/>
            <person name="An M."/>
        </authorList>
    </citation>
    <scope>NUCLEOTIDE SEQUENCE [LARGE SCALE GENOMIC DNA]</scope>
    <source>
        <strain evidence="12 13">CY1220</strain>
    </source>
</reference>
<keyword evidence="4" id="KW-0540">Nuclease</keyword>
<dbReference type="InterPro" id="IPR055180">
    <property type="entry name" value="HsdR_RecA-like_helicase_dom_2"/>
</dbReference>
<dbReference type="SMART" id="SM00487">
    <property type="entry name" value="DEXDc"/>
    <property type="match status" value="1"/>
</dbReference>
<protein>
    <recommendedName>
        <fullName evidence="3">type I site-specific deoxyribonuclease</fullName>
        <ecNumber evidence="3">3.1.21.3</ecNumber>
    </recommendedName>
</protein>
<dbReference type="Proteomes" id="UP001241056">
    <property type="component" value="Unassembled WGS sequence"/>
</dbReference>
<organism evidence="12 13">
    <name type="scientific">Thiopseudomonas acetoxidans</name>
    <dbReference type="NCBI Taxonomy" id="3041622"/>
    <lineage>
        <taxon>Bacteria</taxon>
        <taxon>Pseudomonadati</taxon>
        <taxon>Pseudomonadota</taxon>
        <taxon>Gammaproteobacteria</taxon>
        <taxon>Pseudomonadales</taxon>
        <taxon>Pseudomonadaceae</taxon>
        <taxon>Thiopseudomonas</taxon>
    </lineage>
</organism>
<dbReference type="EC" id="3.1.21.3" evidence="3"/>
<dbReference type="InterPro" id="IPR040980">
    <property type="entry name" value="SWI2_SNF2"/>
</dbReference>
<dbReference type="EMBL" id="JAUCDY010000016">
    <property type="protein sequence ID" value="MDM7858755.1"/>
    <property type="molecule type" value="Genomic_DNA"/>
</dbReference>
<dbReference type="PANTHER" id="PTHR30195:SF15">
    <property type="entry name" value="TYPE I RESTRICTION ENZYME HINDI ENDONUCLEASE SUBUNIT"/>
    <property type="match status" value="1"/>
</dbReference>
<dbReference type="RefSeq" id="WP_289411584.1">
    <property type="nucleotide sequence ID" value="NZ_JAUCDY010000016.1"/>
</dbReference>
<gene>
    <name evidence="12" type="ORF">QEZ41_10815</name>
</gene>
<evidence type="ECO:0000256" key="4">
    <source>
        <dbReference type="ARBA" id="ARBA00022722"/>
    </source>
</evidence>
<evidence type="ECO:0000256" key="8">
    <source>
        <dbReference type="ARBA" id="ARBA00022801"/>
    </source>
</evidence>
<dbReference type="Gene3D" id="3.90.1570.50">
    <property type="match status" value="1"/>
</dbReference>